<gene>
    <name evidence="1" type="primary">yjcG</name>
    <name evidence="1" type="ORF">MiYa_03650</name>
</gene>
<comment type="caution">
    <text evidence="1">The sequence shown here is derived from an EMBL/GenBank/DDBJ whole genome shotgun (WGS) entry which is preliminary data.</text>
</comment>
<dbReference type="AlphaFoldDB" id="A0A5A5R6P7"/>
<dbReference type="SUPFAM" id="SSF55144">
    <property type="entry name" value="LigT-like"/>
    <property type="match status" value="1"/>
</dbReference>
<evidence type="ECO:0000313" key="2">
    <source>
        <dbReference type="Proteomes" id="UP000323569"/>
    </source>
</evidence>
<name>A0A5A5R6P7_MICAE</name>
<dbReference type="PANTHER" id="PTHR40037">
    <property type="entry name" value="PHOSPHOESTERASE YJCG-RELATED"/>
    <property type="match status" value="1"/>
</dbReference>
<accession>A0A5A5R6P7</accession>
<evidence type="ECO:0000313" key="1">
    <source>
        <dbReference type="EMBL" id="GCA72103.1"/>
    </source>
</evidence>
<proteinExistence type="predicted"/>
<sequence>MNQPQGSLFFIALLPPPEVQEIATKIKLEFAEIYNSRAALKSPPHVTLQPPFRWNLGQLTDLERCLEEFARLHSPIPLILRDFAAFKPRVIYINVQKTPELLTLQKRLLQQLESSLNISDNASKSRAFSPHLTVGFRDLTKDNFWKAWSKYANQELFFEVIIDEITLLIHNGKHWEIYRQFPGASQLCNEYKCSEGGEGFCSNDSGLNHTI</sequence>
<organism evidence="1 2">
    <name type="scientific">Microcystis aeruginosa NIES-2519</name>
    <dbReference type="NCBI Taxonomy" id="2303981"/>
    <lineage>
        <taxon>Bacteria</taxon>
        <taxon>Bacillati</taxon>
        <taxon>Cyanobacteriota</taxon>
        <taxon>Cyanophyceae</taxon>
        <taxon>Oscillatoriophycideae</taxon>
        <taxon>Chroococcales</taxon>
        <taxon>Microcystaceae</taxon>
        <taxon>Microcystis</taxon>
    </lineage>
</organism>
<dbReference type="InterPro" id="IPR009097">
    <property type="entry name" value="Cyclic_Pdiesterase"/>
</dbReference>
<reference evidence="1 2" key="1">
    <citation type="submission" date="2018-09" db="EMBL/GenBank/DDBJ databases">
        <title>Evolutionary history of phycoerythrin pigmentation in the water bloom-forming cyanobacterium Microcystis aeruginosa.</title>
        <authorList>
            <person name="Tanabe Y."/>
            <person name="Tanabe Y."/>
            <person name="Yamaguchi H."/>
        </authorList>
    </citation>
    <scope>NUCLEOTIDE SEQUENCE [LARGE SCALE GENOMIC DNA]</scope>
    <source>
        <strain evidence="1 2">NIES-2519</strain>
    </source>
</reference>
<dbReference type="PANTHER" id="PTHR40037:SF1">
    <property type="entry name" value="PHOSPHOESTERASE SAOUHSC_00951-RELATED"/>
    <property type="match status" value="1"/>
</dbReference>
<dbReference type="InterPro" id="IPR050580">
    <property type="entry name" value="2H_phosphoesterase_YjcG-like"/>
</dbReference>
<dbReference type="Proteomes" id="UP000323569">
    <property type="component" value="Unassembled WGS sequence"/>
</dbReference>
<dbReference type="Pfam" id="PF13563">
    <property type="entry name" value="2_5_RNA_ligase2"/>
    <property type="match status" value="1"/>
</dbReference>
<dbReference type="Gene3D" id="3.90.1140.10">
    <property type="entry name" value="Cyclic phosphodiesterase"/>
    <property type="match status" value="1"/>
</dbReference>
<dbReference type="EMBL" id="BHVO01000083">
    <property type="protein sequence ID" value="GCA72103.1"/>
    <property type="molecule type" value="Genomic_DNA"/>
</dbReference>
<dbReference type="RefSeq" id="WP_253852089.1">
    <property type="nucleotide sequence ID" value="NZ_BHVO01000083.1"/>
</dbReference>
<protein>
    <submittedName>
        <fullName evidence="1">Putative phosphoesterase YjcG</fullName>
    </submittedName>
</protein>